<gene>
    <name evidence="1" type="ORF">RRF57_002104</name>
</gene>
<dbReference type="EMBL" id="JAWHQM010000003">
    <property type="protein sequence ID" value="KAK5626389.1"/>
    <property type="molecule type" value="Genomic_DNA"/>
</dbReference>
<accession>A0AAN7US65</accession>
<name>A0AAN7US65_9PEZI</name>
<organism evidence="1 2">
    <name type="scientific">Xylaria bambusicola</name>
    <dbReference type="NCBI Taxonomy" id="326684"/>
    <lineage>
        <taxon>Eukaryota</taxon>
        <taxon>Fungi</taxon>
        <taxon>Dikarya</taxon>
        <taxon>Ascomycota</taxon>
        <taxon>Pezizomycotina</taxon>
        <taxon>Sordariomycetes</taxon>
        <taxon>Xylariomycetidae</taxon>
        <taxon>Xylariales</taxon>
        <taxon>Xylariaceae</taxon>
        <taxon>Xylaria</taxon>
    </lineage>
</organism>
<dbReference type="AlphaFoldDB" id="A0AAN7US65"/>
<evidence type="ECO:0000313" key="1">
    <source>
        <dbReference type="EMBL" id="KAK5626389.1"/>
    </source>
</evidence>
<sequence>MAAAQEIQIHRSNLSRPRVSDSHWELVRVEKEARGFTREAYEYSSAFKAPESSTEQEAARD</sequence>
<comment type="caution">
    <text evidence="1">The sequence shown here is derived from an EMBL/GenBank/DDBJ whole genome shotgun (WGS) entry which is preliminary data.</text>
</comment>
<dbReference type="Proteomes" id="UP001305414">
    <property type="component" value="Unassembled WGS sequence"/>
</dbReference>
<protein>
    <submittedName>
        <fullName evidence="1">Uncharacterized protein</fullName>
    </submittedName>
</protein>
<reference evidence="1 2" key="1">
    <citation type="submission" date="2023-10" db="EMBL/GenBank/DDBJ databases">
        <title>Draft genome sequence of Xylaria bambusicola isolate GMP-LS, the root and basal stem rot pathogen of sugarcane in Indonesia.</title>
        <authorList>
            <person name="Selvaraj P."/>
            <person name="Muralishankar V."/>
            <person name="Muruganantham S."/>
            <person name="Sp S."/>
            <person name="Haryani S."/>
            <person name="Lau K.J.X."/>
            <person name="Naqvi N.I."/>
        </authorList>
    </citation>
    <scope>NUCLEOTIDE SEQUENCE [LARGE SCALE GENOMIC DNA]</scope>
    <source>
        <strain evidence="1">GMP-LS</strain>
    </source>
</reference>
<proteinExistence type="predicted"/>
<evidence type="ECO:0000313" key="2">
    <source>
        <dbReference type="Proteomes" id="UP001305414"/>
    </source>
</evidence>
<keyword evidence="2" id="KW-1185">Reference proteome</keyword>